<organism evidence="2">
    <name type="scientific">Carinata rufipenna</name>
    <dbReference type="NCBI Taxonomy" id="2840402"/>
    <lineage>
        <taxon>Eukaryota</taxon>
        <taxon>Metazoa</taxon>
        <taxon>Ecdysozoa</taxon>
        <taxon>Arthropoda</taxon>
        <taxon>Hexapoda</taxon>
        <taxon>Insecta</taxon>
        <taxon>Pterygota</taxon>
        <taxon>Neoptera</taxon>
        <taxon>Paraneoptera</taxon>
        <taxon>Hemiptera</taxon>
        <taxon>Auchenorrhyncha</taxon>
        <taxon>Membracoidea</taxon>
        <taxon>Cicadellidae</taxon>
        <taxon>Evacanthinae</taxon>
        <taxon>Evacanthini</taxon>
        <taxon>Carinata</taxon>
    </lineage>
</organism>
<keyword evidence="1" id="KW-1133">Transmembrane helix</keyword>
<geneLocation type="mitochondrion" evidence="2"/>
<evidence type="ECO:0000256" key="1">
    <source>
        <dbReference type="SAM" id="Phobius"/>
    </source>
</evidence>
<keyword evidence="2" id="KW-0496">Mitochondrion</keyword>
<dbReference type="AlphaFoldDB" id="A0A8E8L7T9"/>
<feature type="transmembrane region" description="Helical" evidence="1">
    <location>
        <begin position="129"/>
        <end position="150"/>
    </location>
</feature>
<keyword evidence="1" id="KW-0472">Membrane</keyword>
<sequence length="161" mass="18999">MKLMLIKIMIIISMMIMWLKNPMSMGLMLLVQTTMTIFYFNKIMISSWFAMITFLMMIGGLLIIITYMSSVSSNEKFSFNINLTLLLMMVIIHLDEMSLENQINENQEMIYMKYMEQVSMLKLYNKKSFLLTIMIVNYLLLTMIVVTKIVKHYKGPLRSKL</sequence>
<evidence type="ECO:0000313" key="2">
    <source>
        <dbReference type="EMBL" id="QWC53780.1"/>
    </source>
</evidence>
<reference evidence="2" key="1">
    <citation type="submission" date="2019-07" db="EMBL/GenBank/DDBJ databases">
        <title>Mitochondrial genome of Carinata rufipenna.</title>
        <authorList>
            <person name="Du Y."/>
            <person name="Dai W."/>
        </authorList>
    </citation>
    <scope>NUCLEOTIDE SEQUENCE</scope>
</reference>
<feature type="transmembrane region" description="Helical" evidence="1">
    <location>
        <begin position="46"/>
        <end position="65"/>
    </location>
</feature>
<dbReference type="EMBL" id="MN227165">
    <property type="protein sequence ID" value="QWC53780.1"/>
    <property type="molecule type" value="Genomic_DNA"/>
</dbReference>
<gene>
    <name evidence="2" type="primary">ND6</name>
</gene>
<feature type="transmembrane region" description="Helical" evidence="1">
    <location>
        <begin position="77"/>
        <end position="94"/>
    </location>
</feature>
<name>A0A8E8L7T9_9HEMI</name>
<protein>
    <submittedName>
        <fullName evidence="2">NADH dehydrogenase subunit 6</fullName>
    </submittedName>
</protein>
<accession>A0A8E8L7T9</accession>
<keyword evidence="1" id="KW-0812">Transmembrane</keyword>
<proteinExistence type="predicted"/>